<dbReference type="RefSeq" id="WP_047961905.1">
    <property type="nucleotide sequence ID" value="NZ_CAWMBG010000016.1"/>
</dbReference>
<dbReference type="Proteomes" id="UP000036277">
    <property type="component" value="Unassembled WGS sequence"/>
</dbReference>
<keyword evidence="2" id="KW-1185">Reference proteome</keyword>
<gene>
    <name evidence="1" type="ORF">AB204_03020</name>
</gene>
<dbReference type="EMBL" id="LFCV01000016">
    <property type="protein sequence ID" value="KMJ46568.1"/>
    <property type="molecule type" value="Genomic_DNA"/>
</dbReference>
<dbReference type="PATRIC" id="fig|880157.4.peg.630"/>
<name>A0A0J5FWJ7_9GAMM</name>
<organism evidence="1 2">
    <name type="scientific">Xenorhabdus khoisanae</name>
    <dbReference type="NCBI Taxonomy" id="880157"/>
    <lineage>
        <taxon>Bacteria</taxon>
        <taxon>Pseudomonadati</taxon>
        <taxon>Pseudomonadota</taxon>
        <taxon>Gammaproteobacteria</taxon>
        <taxon>Enterobacterales</taxon>
        <taxon>Morganellaceae</taxon>
        <taxon>Xenorhabdus</taxon>
    </lineage>
</organism>
<protein>
    <submittedName>
        <fullName evidence="1">Uncharacterized protein</fullName>
    </submittedName>
</protein>
<dbReference type="OrthoDB" id="5572038at2"/>
<sequence>MITITQANTINNDARNHFRYGKKSDNKVYSFSYGNATEFKKTHRYEQAIKANESLRIQRTRGFDFYDQLDTRPEERAGNCGEYTEFAVNIALNMDQISTVWIFGCDKLGGVDHEFCVFNLSQAPNPNRITCLNGLSNETFRDDVIACDPWANIVCLYTDYPQRLREKMLKWDMRGKCIMIGSNPIPATEWGRKCLNAPIKFVQKR</sequence>
<proteinExistence type="predicted"/>
<accession>A0A0J5FWJ7</accession>
<evidence type="ECO:0000313" key="1">
    <source>
        <dbReference type="EMBL" id="KMJ46568.1"/>
    </source>
</evidence>
<evidence type="ECO:0000313" key="2">
    <source>
        <dbReference type="Proteomes" id="UP000036277"/>
    </source>
</evidence>
<reference evidence="1 2" key="1">
    <citation type="submission" date="2015-06" db="EMBL/GenBank/DDBJ databases">
        <title>Draft Whole-Genome Sequence of the Entomopathogenic Bacterium Xenorhabdus khoisanae.</title>
        <authorList>
            <person name="Naidoo S."/>
            <person name="Featherston J."/>
            <person name="Gray V.M."/>
        </authorList>
    </citation>
    <scope>NUCLEOTIDE SEQUENCE [LARGE SCALE GENOMIC DNA]</scope>
    <source>
        <strain evidence="1 2">MCB</strain>
    </source>
</reference>
<comment type="caution">
    <text evidence="1">The sequence shown here is derived from an EMBL/GenBank/DDBJ whole genome shotgun (WGS) entry which is preliminary data.</text>
</comment>
<dbReference type="AlphaFoldDB" id="A0A0J5FWJ7"/>